<proteinExistence type="predicted"/>
<organism evidence="1 2">
    <name type="scientific">Anaerospora hongkongensis</name>
    <dbReference type="NCBI Taxonomy" id="244830"/>
    <lineage>
        <taxon>Bacteria</taxon>
        <taxon>Bacillati</taxon>
        <taxon>Bacillota</taxon>
        <taxon>Negativicutes</taxon>
        <taxon>Selenomonadales</taxon>
        <taxon>Sporomusaceae</taxon>
        <taxon>Anaerospora</taxon>
    </lineage>
</organism>
<dbReference type="AlphaFoldDB" id="A0A4R1PT63"/>
<protein>
    <submittedName>
        <fullName evidence="1">Uncharacterized protein</fullName>
    </submittedName>
</protein>
<dbReference type="OrthoDB" id="1633695at2"/>
<accession>A0A4R1PT63</accession>
<reference evidence="1 2" key="1">
    <citation type="submission" date="2019-03" db="EMBL/GenBank/DDBJ databases">
        <title>Genomic Encyclopedia of Type Strains, Phase IV (KMG-IV): sequencing the most valuable type-strain genomes for metagenomic binning, comparative biology and taxonomic classification.</title>
        <authorList>
            <person name="Goeker M."/>
        </authorList>
    </citation>
    <scope>NUCLEOTIDE SEQUENCE [LARGE SCALE GENOMIC DNA]</scope>
    <source>
        <strain evidence="1 2">DSM 15969</strain>
    </source>
</reference>
<evidence type="ECO:0000313" key="1">
    <source>
        <dbReference type="EMBL" id="TCL33913.1"/>
    </source>
</evidence>
<evidence type="ECO:0000313" key="2">
    <source>
        <dbReference type="Proteomes" id="UP000295063"/>
    </source>
</evidence>
<gene>
    <name evidence="1" type="ORF">EV210_1169</name>
</gene>
<comment type="caution">
    <text evidence="1">The sequence shown here is derived from an EMBL/GenBank/DDBJ whole genome shotgun (WGS) entry which is preliminary data.</text>
</comment>
<dbReference type="Proteomes" id="UP000295063">
    <property type="component" value="Unassembled WGS sequence"/>
</dbReference>
<name>A0A4R1PT63_9FIRM</name>
<dbReference type="EMBL" id="SLUI01000016">
    <property type="protein sequence ID" value="TCL33913.1"/>
    <property type="molecule type" value="Genomic_DNA"/>
</dbReference>
<sequence length="229" mass="26524">MEKIIEQLKEWSYLQTLEQEFAGFTLTTELMQCESQYRIFTYHNSGSYRSFSVLYDEATKEFLARIVIGLTEMCDISFIVSDLNGLEQLLNVRMKETIRQLASFDPSTLCSSFREKKITEWAFGAQLPQQVAGFALYITPLKPVKSLNGSYIIIDYSDFSVDSNLLIYYNIYRDEFFGELRVRRTPRVISTFDTKQLSELEQCLKTHLEKTLTELRLELTSANAGEGRT</sequence>
<dbReference type="RefSeq" id="WP_132082952.1">
    <property type="nucleotide sequence ID" value="NZ_DALZLR010000021.1"/>
</dbReference>
<keyword evidence="2" id="KW-1185">Reference proteome</keyword>